<feature type="signal peptide" evidence="1">
    <location>
        <begin position="1"/>
        <end position="20"/>
    </location>
</feature>
<keyword evidence="1" id="KW-0732">Signal</keyword>
<name>A0A7J6VAI8_THATH</name>
<feature type="chain" id="PRO_5029546902" description="Transmembrane protein" evidence="1">
    <location>
        <begin position="21"/>
        <end position="72"/>
    </location>
</feature>
<protein>
    <recommendedName>
        <fullName evidence="4">Transmembrane protein</fullName>
    </recommendedName>
</protein>
<dbReference type="AlphaFoldDB" id="A0A7J6VAI8"/>
<evidence type="ECO:0000256" key="1">
    <source>
        <dbReference type="SAM" id="SignalP"/>
    </source>
</evidence>
<reference evidence="2 3" key="1">
    <citation type="submission" date="2020-06" db="EMBL/GenBank/DDBJ databases">
        <title>Transcriptomic and genomic resources for Thalictrum thalictroides and T. hernandezii: Facilitating candidate gene discovery in an emerging model plant lineage.</title>
        <authorList>
            <person name="Arias T."/>
            <person name="Riano-Pachon D.M."/>
            <person name="Di Stilio V.S."/>
        </authorList>
    </citation>
    <scope>NUCLEOTIDE SEQUENCE [LARGE SCALE GENOMIC DNA]</scope>
    <source>
        <strain evidence="3">cv. WT478/WT964</strain>
        <tissue evidence="2">Leaves</tissue>
    </source>
</reference>
<evidence type="ECO:0000313" key="3">
    <source>
        <dbReference type="Proteomes" id="UP000554482"/>
    </source>
</evidence>
<accession>A0A7J6VAI8</accession>
<proteinExistence type="predicted"/>
<dbReference type="EMBL" id="JABWDY010035853">
    <property type="protein sequence ID" value="KAF5181688.1"/>
    <property type="molecule type" value="Genomic_DNA"/>
</dbReference>
<sequence length="72" mass="7699">MKISQWGRLLILCGLSALSAMVPPIIPLDSSKCGTTDVPVPPATNLKIVDFKLPSSSTPMRVRPTAHLVDSE</sequence>
<evidence type="ECO:0008006" key="4">
    <source>
        <dbReference type="Google" id="ProtNLM"/>
    </source>
</evidence>
<organism evidence="2 3">
    <name type="scientific">Thalictrum thalictroides</name>
    <name type="common">Rue-anemone</name>
    <name type="synonym">Anemone thalictroides</name>
    <dbReference type="NCBI Taxonomy" id="46969"/>
    <lineage>
        <taxon>Eukaryota</taxon>
        <taxon>Viridiplantae</taxon>
        <taxon>Streptophyta</taxon>
        <taxon>Embryophyta</taxon>
        <taxon>Tracheophyta</taxon>
        <taxon>Spermatophyta</taxon>
        <taxon>Magnoliopsida</taxon>
        <taxon>Ranunculales</taxon>
        <taxon>Ranunculaceae</taxon>
        <taxon>Thalictroideae</taxon>
        <taxon>Thalictrum</taxon>
    </lineage>
</organism>
<dbReference type="Proteomes" id="UP000554482">
    <property type="component" value="Unassembled WGS sequence"/>
</dbReference>
<gene>
    <name evidence="2" type="ORF">FRX31_028725</name>
</gene>
<evidence type="ECO:0000313" key="2">
    <source>
        <dbReference type="EMBL" id="KAF5181688.1"/>
    </source>
</evidence>
<keyword evidence="3" id="KW-1185">Reference proteome</keyword>
<comment type="caution">
    <text evidence="2">The sequence shown here is derived from an EMBL/GenBank/DDBJ whole genome shotgun (WGS) entry which is preliminary data.</text>
</comment>